<protein>
    <submittedName>
        <fullName evidence="1">Uncharacterized protein</fullName>
    </submittedName>
</protein>
<reference evidence="1" key="1">
    <citation type="journal article" date="2014" name="Front. Microbiol.">
        <title>High frequency of phylogenetically diverse reductive dehalogenase-homologous genes in deep subseafloor sedimentary metagenomes.</title>
        <authorList>
            <person name="Kawai M."/>
            <person name="Futagami T."/>
            <person name="Toyoda A."/>
            <person name="Takaki Y."/>
            <person name="Nishi S."/>
            <person name="Hori S."/>
            <person name="Arai W."/>
            <person name="Tsubouchi T."/>
            <person name="Morono Y."/>
            <person name="Uchiyama I."/>
            <person name="Ito T."/>
            <person name="Fujiyama A."/>
            <person name="Inagaki F."/>
            <person name="Takami H."/>
        </authorList>
    </citation>
    <scope>NUCLEOTIDE SEQUENCE</scope>
    <source>
        <strain evidence="1">Expedition CK06-06</strain>
    </source>
</reference>
<dbReference type="AlphaFoldDB" id="X0W2U8"/>
<comment type="caution">
    <text evidence="1">The sequence shown here is derived from an EMBL/GenBank/DDBJ whole genome shotgun (WGS) entry which is preliminary data.</text>
</comment>
<dbReference type="EMBL" id="BARS01034689">
    <property type="protein sequence ID" value="GAG25119.1"/>
    <property type="molecule type" value="Genomic_DNA"/>
</dbReference>
<proteinExistence type="predicted"/>
<organism evidence="1">
    <name type="scientific">marine sediment metagenome</name>
    <dbReference type="NCBI Taxonomy" id="412755"/>
    <lineage>
        <taxon>unclassified sequences</taxon>
        <taxon>metagenomes</taxon>
        <taxon>ecological metagenomes</taxon>
    </lineage>
</organism>
<evidence type="ECO:0000313" key="1">
    <source>
        <dbReference type="EMBL" id="GAG25119.1"/>
    </source>
</evidence>
<name>X0W2U8_9ZZZZ</name>
<sequence>MGAMIKAIRSIMMGSEMGKIVLKTKNGTVQSIRANRPTEVLHINEIMGVERFYLYECGWAKRNFGIREITLEKALTFLN</sequence>
<accession>X0W2U8</accession>
<gene>
    <name evidence="1" type="ORF">S01H1_53563</name>
</gene>